<evidence type="ECO:0000256" key="7">
    <source>
        <dbReference type="ARBA" id="ARBA00023170"/>
    </source>
</evidence>
<protein>
    <recommendedName>
        <fullName evidence="11">G-protein coupled receptors family 1 profile domain-containing protein</fullName>
    </recommendedName>
</protein>
<dbReference type="SUPFAM" id="SSF81321">
    <property type="entry name" value="Family A G protein-coupled receptor-like"/>
    <property type="match status" value="1"/>
</dbReference>
<keyword evidence="5" id="KW-0297">G-protein coupled receptor</keyword>
<evidence type="ECO:0000256" key="3">
    <source>
        <dbReference type="ARBA" id="ARBA00022692"/>
    </source>
</evidence>
<dbReference type="PANTHER" id="PTHR24246:SF27">
    <property type="entry name" value="ADENOSINE RECEPTOR, ISOFORM A"/>
    <property type="match status" value="1"/>
</dbReference>
<dbReference type="PROSITE" id="PS50262">
    <property type="entry name" value="G_PROTEIN_RECEP_F1_2"/>
    <property type="match status" value="1"/>
</dbReference>
<feature type="transmembrane region" description="Helical" evidence="10">
    <location>
        <begin position="179"/>
        <end position="198"/>
    </location>
</feature>
<keyword evidence="3 10" id="KW-0812">Transmembrane</keyword>
<evidence type="ECO:0000256" key="10">
    <source>
        <dbReference type="SAM" id="Phobius"/>
    </source>
</evidence>
<reference evidence="12 13" key="1">
    <citation type="submission" date="2024-02" db="EMBL/GenBank/DDBJ databases">
        <authorList>
            <person name="Daric V."/>
            <person name="Darras S."/>
        </authorList>
    </citation>
    <scope>NUCLEOTIDE SEQUENCE [LARGE SCALE GENOMIC DNA]</scope>
</reference>
<keyword evidence="6 10" id="KW-0472">Membrane</keyword>
<feature type="domain" description="G-protein coupled receptors family 1 profile" evidence="11">
    <location>
        <begin position="66"/>
        <end position="245"/>
    </location>
</feature>
<feature type="transmembrane region" description="Helical" evidence="10">
    <location>
        <begin position="52"/>
        <end position="76"/>
    </location>
</feature>
<evidence type="ECO:0000256" key="9">
    <source>
        <dbReference type="ARBA" id="ARBA00023224"/>
    </source>
</evidence>
<evidence type="ECO:0000259" key="11">
    <source>
        <dbReference type="PROSITE" id="PS50262"/>
    </source>
</evidence>
<keyword evidence="4 10" id="KW-1133">Transmembrane helix</keyword>
<keyword evidence="9" id="KW-0807">Transducer</keyword>
<organism evidence="12 13">
    <name type="scientific">Clavelina lepadiformis</name>
    <name type="common">Light-bulb sea squirt</name>
    <name type="synonym">Ascidia lepadiformis</name>
    <dbReference type="NCBI Taxonomy" id="159417"/>
    <lineage>
        <taxon>Eukaryota</taxon>
        <taxon>Metazoa</taxon>
        <taxon>Chordata</taxon>
        <taxon>Tunicata</taxon>
        <taxon>Ascidiacea</taxon>
        <taxon>Aplousobranchia</taxon>
        <taxon>Clavelinidae</taxon>
        <taxon>Clavelina</taxon>
    </lineage>
</organism>
<comment type="caution">
    <text evidence="12">The sequence shown here is derived from an EMBL/GenBank/DDBJ whole genome shotgun (WGS) entry which is preliminary data.</text>
</comment>
<keyword evidence="8" id="KW-0325">Glycoprotein</keyword>
<evidence type="ECO:0000256" key="2">
    <source>
        <dbReference type="ARBA" id="ARBA00022475"/>
    </source>
</evidence>
<evidence type="ECO:0000256" key="1">
    <source>
        <dbReference type="ARBA" id="ARBA00004651"/>
    </source>
</evidence>
<gene>
    <name evidence="12" type="ORF">CVLEPA_LOCUS28068</name>
</gene>
<sequence>MEYNSTFTFSVNNKTFNACTFLPFCAANYLEVCLNTAVRECEVCNAHSADALLVFLVITAMLILIGNGWLLLTVFLTKKKSKTGFDNAKASLAMADIMTGFTIFIVNIPHLIWSLQAKGIEIKKFEIDSIDKPASRLAVILLAFGYSSSTYHILYMTLHRFIAIKWPFYAINESFKKTCLHLVGVWGISAIATLAVWFPEARILYQSSIFTYLPIFHTDNVRGIAFLITSLALLVLPYVAMVSIV</sequence>
<name>A0ABP0GT10_CLALP</name>
<keyword evidence="7" id="KW-0675">Receptor</keyword>
<feature type="transmembrane region" description="Helical" evidence="10">
    <location>
        <begin position="97"/>
        <end position="117"/>
    </location>
</feature>
<dbReference type="PANTHER" id="PTHR24246">
    <property type="entry name" value="OLFACTORY RECEPTOR AND ADENOSINE RECEPTOR"/>
    <property type="match status" value="1"/>
</dbReference>
<feature type="transmembrane region" description="Helical" evidence="10">
    <location>
        <begin position="223"/>
        <end position="244"/>
    </location>
</feature>
<evidence type="ECO:0000313" key="12">
    <source>
        <dbReference type="EMBL" id="CAK8694722.1"/>
    </source>
</evidence>
<dbReference type="EMBL" id="CAWYQH010000141">
    <property type="protein sequence ID" value="CAK8694722.1"/>
    <property type="molecule type" value="Genomic_DNA"/>
</dbReference>
<dbReference type="PROSITE" id="PS00237">
    <property type="entry name" value="G_PROTEIN_RECEP_F1_1"/>
    <property type="match status" value="1"/>
</dbReference>
<proteinExistence type="predicted"/>
<accession>A0ABP0GT10</accession>
<keyword evidence="2" id="KW-1003">Cell membrane</keyword>
<comment type="subcellular location">
    <subcellularLocation>
        <location evidence="1">Cell membrane</location>
        <topology evidence="1">Multi-pass membrane protein</topology>
    </subcellularLocation>
</comment>
<dbReference type="InterPro" id="IPR000276">
    <property type="entry name" value="GPCR_Rhodpsn"/>
</dbReference>
<dbReference type="Pfam" id="PF10328">
    <property type="entry name" value="7TM_GPCR_Srx"/>
    <property type="match status" value="1"/>
</dbReference>
<dbReference type="InterPro" id="IPR019430">
    <property type="entry name" value="7TM_GPCR_serpentine_rcpt_Srx"/>
</dbReference>
<feature type="transmembrane region" description="Helical" evidence="10">
    <location>
        <begin position="137"/>
        <end position="158"/>
    </location>
</feature>
<dbReference type="CDD" id="cd00637">
    <property type="entry name" value="7tm_classA_rhodopsin-like"/>
    <property type="match status" value="1"/>
</dbReference>
<dbReference type="Proteomes" id="UP001642483">
    <property type="component" value="Unassembled WGS sequence"/>
</dbReference>
<evidence type="ECO:0000313" key="13">
    <source>
        <dbReference type="Proteomes" id="UP001642483"/>
    </source>
</evidence>
<dbReference type="InterPro" id="IPR017452">
    <property type="entry name" value="GPCR_Rhodpsn_7TM"/>
</dbReference>
<keyword evidence="13" id="KW-1185">Reference proteome</keyword>
<dbReference type="Gene3D" id="1.20.1070.10">
    <property type="entry name" value="Rhodopsin 7-helix transmembrane proteins"/>
    <property type="match status" value="1"/>
</dbReference>
<evidence type="ECO:0000256" key="6">
    <source>
        <dbReference type="ARBA" id="ARBA00023136"/>
    </source>
</evidence>
<evidence type="ECO:0000256" key="8">
    <source>
        <dbReference type="ARBA" id="ARBA00023180"/>
    </source>
</evidence>
<evidence type="ECO:0000256" key="4">
    <source>
        <dbReference type="ARBA" id="ARBA00022989"/>
    </source>
</evidence>
<evidence type="ECO:0000256" key="5">
    <source>
        <dbReference type="ARBA" id="ARBA00023040"/>
    </source>
</evidence>